<keyword evidence="1" id="KW-0677">Repeat</keyword>
<dbReference type="OrthoDB" id="539213at2759"/>
<dbReference type="InterPro" id="IPR036770">
    <property type="entry name" value="Ankyrin_rpt-contain_sf"/>
</dbReference>
<gene>
    <name evidence="4" type="ORF">TVAG_587500</name>
</gene>
<dbReference type="Gene3D" id="1.25.40.20">
    <property type="entry name" value="Ankyrin repeat-containing domain"/>
    <property type="match status" value="1"/>
</dbReference>
<evidence type="ECO:0000256" key="1">
    <source>
        <dbReference type="ARBA" id="ARBA00022737"/>
    </source>
</evidence>
<accession>A2G2W7</accession>
<reference evidence="4" key="1">
    <citation type="submission" date="2006-10" db="EMBL/GenBank/DDBJ databases">
        <authorList>
            <person name="Amadeo P."/>
            <person name="Zhao Q."/>
            <person name="Wortman J."/>
            <person name="Fraser-Liggett C."/>
            <person name="Carlton J."/>
        </authorList>
    </citation>
    <scope>NUCLEOTIDE SEQUENCE</scope>
    <source>
        <strain evidence="4">G3</strain>
    </source>
</reference>
<dbReference type="PROSITE" id="PS50297">
    <property type="entry name" value="ANK_REP_REGION"/>
    <property type="match status" value="1"/>
</dbReference>
<dbReference type="AlphaFoldDB" id="A2G2W7"/>
<feature type="repeat" description="ANK" evidence="3">
    <location>
        <begin position="15"/>
        <end position="47"/>
    </location>
</feature>
<protein>
    <submittedName>
        <fullName evidence="4">Ankyrin repeat protein, putative</fullName>
    </submittedName>
</protein>
<reference evidence="4" key="2">
    <citation type="journal article" date="2007" name="Science">
        <title>Draft genome sequence of the sexually transmitted pathogen Trichomonas vaginalis.</title>
        <authorList>
            <person name="Carlton J.M."/>
            <person name="Hirt R.P."/>
            <person name="Silva J.C."/>
            <person name="Delcher A.L."/>
            <person name="Schatz M."/>
            <person name="Zhao Q."/>
            <person name="Wortman J.R."/>
            <person name="Bidwell S.L."/>
            <person name="Alsmark U.C.M."/>
            <person name="Besteiro S."/>
            <person name="Sicheritz-Ponten T."/>
            <person name="Noel C.J."/>
            <person name="Dacks J.B."/>
            <person name="Foster P.G."/>
            <person name="Simillion C."/>
            <person name="Van de Peer Y."/>
            <person name="Miranda-Saavedra D."/>
            <person name="Barton G.J."/>
            <person name="Westrop G.D."/>
            <person name="Mueller S."/>
            <person name="Dessi D."/>
            <person name="Fiori P.L."/>
            <person name="Ren Q."/>
            <person name="Paulsen I."/>
            <person name="Zhang H."/>
            <person name="Bastida-Corcuera F.D."/>
            <person name="Simoes-Barbosa A."/>
            <person name="Brown M.T."/>
            <person name="Hayes R.D."/>
            <person name="Mukherjee M."/>
            <person name="Okumura C.Y."/>
            <person name="Schneider R."/>
            <person name="Smith A.J."/>
            <person name="Vanacova S."/>
            <person name="Villalvazo M."/>
            <person name="Haas B.J."/>
            <person name="Pertea M."/>
            <person name="Feldblyum T.V."/>
            <person name="Utterback T.R."/>
            <person name="Shu C.L."/>
            <person name="Osoegawa K."/>
            <person name="de Jong P.J."/>
            <person name="Hrdy I."/>
            <person name="Horvathova L."/>
            <person name="Zubacova Z."/>
            <person name="Dolezal P."/>
            <person name="Malik S.B."/>
            <person name="Logsdon J.M. Jr."/>
            <person name="Henze K."/>
            <person name="Gupta A."/>
            <person name="Wang C.C."/>
            <person name="Dunne R.L."/>
            <person name="Upcroft J.A."/>
            <person name="Upcroft P."/>
            <person name="White O."/>
            <person name="Salzberg S.L."/>
            <person name="Tang P."/>
            <person name="Chiu C.-H."/>
            <person name="Lee Y.-S."/>
            <person name="Embley T.M."/>
            <person name="Coombs G.H."/>
            <person name="Mottram J.C."/>
            <person name="Tachezy J."/>
            <person name="Fraser-Liggett C.M."/>
            <person name="Johnson P.J."/>
        </authorList>
    </citation>
    <scope>NUCLEOTIDE SEQUENCE [LARGE SCALE GENOMIC DNA]</scope>
    <source>
        <strain evidence="4">G3</strain>
    </source>
</reference>
<dbReference type="Proteomes" id="UP000001542">
    <property type="component" value="Unassembled WGS sequence"/>
</dbReference>
<dbReference type="PROSITE" id="PS50088">
    <property type="entry name" value="ANK_REPEAT"/>
    <property type="match status" value="1"/>
</dbReference>
<dbReference type="EMBL" id="DS114301">
    <property type="protein sequence ID" value="EAX88509.1"/>
    <property type="molecule type" value="Genomic_DNA"/>
</dbReference>
<sequence length="73" mass="8086">MLLSHGADVNAKNNYGSTALHFAVYSNSLEIIETLISHGAKVNIQNDYGQTPFGYTTNEEIRKYLKSHGAKEN</sequence>
<dbReference type="STRING" id="5722.A2G2W7"/>
<evidence type="ECO:0000313" key="4">
    <source>
        <dbReference type="EMBL" id="EAX88509.1"/>
    </source>
</evidence>
<dbReference type="Pfam" id="PF13857">
    <property type="entry name" value="Ank_5"/>
    <property type="match status" value="1"/>
</dbReference>
<keyword evidence="2 3" id="KW-0040">ANK repeat</keyword>
<proteinExistence type="predicted"/>
<dbReference type="SMART" id="SM00248">
    <property type="entry name" value="ANK"/>
    <property type="match status" value="1"/>
</dbReference>
<dbReference type="PANTHER" id="PTHR24171">
    <property type="entry name" value="ANKYRIN REPEAT DOMAIN-CONTAINING PROTEIN 39-RELATED"/>
    <property type="match status" value="1"/>
</dbReference>
<dbReference type="PANTHER" id="PTHR24171:SF8">
    <property type="entry name" value="BRCA1-ASSOCIATED RING DOMAIN PROTEIN 1"/>
    <property type="match status" value="1"/>
</dbReference>
<dbReference type="VEuPathDB" id="TrichDB:TVAGG3_0820210"/>
<dbReference type="KEGG" id="tva:4746169"/>
<dbReference type="InterPro" id="IPR002110">
    <property type="entry name" value="Ankyrin_rpt"/>
</dbReference>
<evidence type="ECO:0000313" key="5">
    <source>
        <dbReference type="Proteomes" id="UP000001542"/>
    </source>
</evidence>
<dbReference type="VEuPathDB" id="TrichDB:TVAG_587500"/>
<dbReference type="eggNOG" id="KOG4412">
    <property type="taxonomic scope" value="Eukaryota"/>
</dbReference>
<dbReference type="SMR" id="A2G2W7"/>
<organism evidence="4 5">
    <name type="scientific">Trichomonas vaginalis (strain ATCC PRA-98 / G3)</name>
    <dbReference type="NCBI Taxonomy" id="412133"/>
    <lineage>
        <taxon>Eukaryota</taxon>
        <taxon>Metamonada</taxon>
        <taxon>Parabasalia</taxon>
        <taxon>Trichomonadida</taxon>
        <taxon>Trichomonadidae</taxon>
        <taxon>Trichomonas</taxon>
    </lineage>
</organism>
<keyword evidence="5" id="KW-1185">Reference proteome</keyword>
<dbReference type="InParanoid" id="A2G2W7"/>
<name>A2G2W7_TRIV3</name>
<dbReference type="SUPFAM" id="SSF48403">
    <property type="entry name" value="Ankyrin repeat"/>
    <property type="match status" value="1"/>
</dbReference>
<evidence type="ECO:0000256" key="2">
    <source>
        <dbReference type="ARBA" id="ARBA00023043"/>
    </source>
</evidence>
<evidence type="ECO:0000256" key="3">
    <source>
        <dbReference type="PROSITE-ProRule" id="PRU00023"/>
    </source>
</evidence>
<dbReference type="RefSeq" id="XP_001301439.1">
    <property type="nucleotide sequence ID" value="XM_001301438.1"/>
</dbReference>